<feature type="domain" description="HNH nuclease" evidence="2">
    <location>
        <begin position="126"/>
        <end position="175"/>
    </location>
</feature>
<keyword evidence="3" id="KW-0378">Hydrolase</keyword>
<dbReference type="EMBL" id="LQPY01000030">
    <property type="protein sequence ID" value="ORX01456.1"/>
    <property type="molecule type" value="Genomic_DNA"/>
</dbReference>
<keyword evidence="3" id="KW-0540">Nuclease</keyword>
<accession>A0A024K128</accession>
<dbReference type="eggNOG" id="COG1403">
    <property type="taxonomic scope" value="Bacteria"/>
</dbReference>
<name>A0A024K128_9MYCO</name>
<dbReference type="STRING" id="47839.BN973_04132"/>
<feature type="compositionally biased region" description="Basic residues" evidence="1">
    <location>
        <begin position="1"/>
        <end position="11"/>
    </location>
</feature>
<dbReference type="InterPro" id="IPR052892">
    <property type="entry name" value="NA-targeting_endonuclease"/>
</dbReference>
<protein>
    <submittedName>
        <fullName evidence="3 4">Endonuclease</fullName>
    </submittedName>
</protein>
<dbReference type="HOGENOM" id="CLU_099824_2_0_11"/>
<dbReference type="PANTHER" id="PTHR33877">
    <property type="entry name" value="SLL1193 PROTEIN"/>
    <property type="match status" value="1"/>
</dbReference>
<dbReference type="PANTHER" id="PTHR33877:SF2">
    <property type="entry name" value="OS07G0170200 PROTEIN"/>
    <property type="match status" value="1"/>
</dbReference>
<dbReference type="Proteomes" id="UP000193710">
    <property type="component" value="Unassembled WGS sequence"/>
</dbReference>
<proteinExistence type="predicted"/>
<feature type="region of interest" description="Disordered" evidence="1">
    <location>
        <begin position="1"/>
        <end position="48"/>
    </location>
</feature>
<dbReference type="Gene3D" id="1.10.30.50">
    <property type="match status" value="1"/>
</dbReference>
<dbReference type="FunFam" id="1.10.30.50:FF:000001">
    <property type="entry name" value="HNH endonuclease"/>
    <property type="match status" value="1"/>
</dbReference>
<evidence type="ECO:0000313" key="4">
    <source>
        <dbReference type="EMBL" id="ORX01456.1"/>
    </source>
</evidence>
<dbReference type="InterPro" id="IPR029471">
    <property type="entry name" value="HNH_5"/>
</dbReference>
<evidence type="ECO:0000256" key="1">
    <source>
        <dbReference type="SAM" id="MobiDB-lite"/>
    </source>
</evidence>
<dbReference type="Proteomes" id="UP000028880">
    <property type="component" value="Unassembled WGS sequence"/>
</dbReference>
<dbReference type="AlphaFoldDB" id="A0A024K128"/>
<evidence type="ECO:0000313" key="3">
    <source>
        <dbReference type="EMBL" id="CDO89750.1"/>
    </source>
</evidence>
<evidence type="ECO:0000259" key="2">
    <source>
        <dbReference type="SMART" id="SM00507"/>
    </source>
</evidence>
<dbReference type="RefSeq" id="WP_036470453.1">
    <property type="nucleotide sequence ID" value="NZ_HG964446.1"/>
</dbReference>
<dbReference type="GO" id="GO:0004519">
    <property type="term" value="F:endonuclease activity"/>
    <property type="evidence" value="ECO:0007669"/>
    <property type="project" value="UniProtKB-KW"/>
</dbReference>
<reference evidence="4 5" key="3">
    <citation type="submission" date="2016-01" db="EMBL/GenBank/DDBJ databases">
        <title>The new phylogeny of the genus Mycobacterium.</title>
        <authorList>
            <person name="Tarcisio F."/>
            <person name="Conor M."/>
            <person name="Antonella G."/>
            <person name="Elisabetta G."/>
            <person name="Giulia F.S."/>
            <person name="Sara T."/>
            <person name="Anna F."/>
            <person name="Clotilde B."/>
            <person name="Roberto B."/>
            <person name="Veronica D.S."/>
            <person name="Fabio R."/>
            <person name="Monica P."/>
            <person name="Olivier J."/>
            <person name="Enrico T."/>
            <person name="Nicola S."/>
        </authorList>
    </citation>
    <scope>NUCLEOTIDE SEQUENCE [LARGE SCALE GENOMIC DNA]</scope>
    <source>
        <strain evidence="4 5">DSM 44626</strain>
    </source>
</reference>
<evidence type="ECO:0000313" key="5">
    <source>
        <dbReference type="Proteomes" id="UP000193710"/>
    </source>
</evidence>
<gene>
    <name evidence="4" type="ORF">AWC29_22640</name>
    <name evidence="3" type="ORF">BN973_04132</name>
</gene>
<keyword evidence="3" id="KW-0255">Endonuclease</keyword>
<dbReference type="EMBL" id="HG964446">
    <property type="protein sequence ID" value="CDO89750.1"/>
    <property type="molecule type" value="Genomic_DNA"/>
</dbReference>
<sequence precursor="true">MAQGKRRRGHRSSGATAGLTGPPTASSLHSVSHRPIPTVETHPPNRHESASIWSRRRVLLLNSTYEPLTALPMRRAIVMVICGKADVVHADPGGPVIHSASESIVVPSVIQLRSYVRVPYRARVPMTRAALMHRDRFCCAYCGAKADTVDHVVPRSRGGDHSWENCVACCSTCNHRKGDKLLAELGWALRRAPLPPTGQHWRLLSTVKEMDPSWARYLGEGAA</sequence>
<dbReference type="OrthoDB" id="9802901at2"/>
<dbReference type="Pfam" id="PF14279">
    <property type="entry name" value="HNH_5"/>
    <property type="match status" value="1"/>
</dbReference>
<organism evidence="3">
    <name type="scientific">Mycobacterium triplex</name>
    <dbReference type="NCBI Taxonomy" id="47839"/>
    <lineage>
        <taxon>Bacteria</taxon>
        <taxon>Bacillati</taxon>
        <taxon>Actinomycetota</taxon>
        <taxon>Actinomycetes</taxon>
        <taxon>Mycobacteriales</taxon>
        <taxon>Mycobacteriaceae</taxon>
        <taxon>Mycobacterium</taxon>
        <taxon>Mycobacterium simiae complex</taxon>
    </lineage>
</organism>
<dbReference type="CDD" id="cd00085">
    <property type="entry name" value="HNHc"/>
    <property type="match status" value="1"/>
</dbReference>
<reference evidence="3" key="2">
    <citation type="submission" date="2014-04" db="EMBL/GenBank/DDBJ databases">
        <authorList>
            <person name="Xu Y.W."/>
            <person name="Yang Q."/>
        </authorList>
    </citation>
    <scope>NUCLEOTIDE SEQUENCE</scope>
    <source>
        <strain evidence="3">DSM 44626</strain>
    </source>
</reference>
<dbReference type="InterPro" id="IPR003615">
    <property type="entry name" value="HNH_nuc"/>
</dbReference>
<dbReference type="SMART" id="SM00507">
    <property type="entry name" value="HNHc"/>
    <property type="match status" value="1"/>
</dbReference>
<reference evidence="3" key="1">
    <citation type="journal article" date="2014" name="Genome Announc.">
        <title>Draft Genome Sequence of Mycobacterium triplex DSM 44626.</title>
        <authorList>
            <person name="Sassi M."/>
            <person name="Croce O."/>
            <person name="Robert C."/>
            <person name="Raoult D."/>
            <person name="Drancourt M."/>
        </authorList>
    </citation>
    <scope>NUCLEOTIDE SEQUENCE [LARGE SCALE GENOMIC DNA]</scope>
    <source>
        <strain evidence="3">DSM 44626</strain>
    </source>
</reference>
<keyword evidence="5" id="KW-1185">Reference proteome</keyword>